<evidence type="ECO:0000313" key="2">
    <source>
        <dbReference type="Proteomes" id="UP000324222"/>
    </source>
</evidence>
<accession>A0A5B7IVQ5</accession>
<gene>
    <name evidence="1" type="ORF">E2C01_083649</name>
</gene>
<name>A0A5B7IVQ5_PORTR</name>
<dbReference type="EMBL" id="VSRR010078746">
    <property type="protein sequence ID" value="MPC88730.1"/>
    <property type="molecule type" value="Genomic_DNA"/>
</dbReference>
<comment type="caution">
    <text evidence="1">The sequence shown here is derived from an EMBL/GenBank/DDBJ whole genome shotgun (WGS) entry which is preliminary data.</text>
</comment>
<reference evidence="1 2" key="1">
    <citation type="submission" date="2019-05" db="EMBL/GenBank/DDBJ databases">
        <title>Another draft genome of Portunus trituberculatus and its Hox gene families provides insights of decapod evolution.</title>
        <authorList>
            <person name="Jeong J.-H."/>
            <person name="Song I."/>
            <person name="Kim S."/>
            <person name="Choi T."/>
            <person name="Kim D."/>
            <person name="Ryu S."/>
            <person name="Kim W."/>
        </authorList>
    </citation>
    <scope>NUCLEOTIDE SEQUENCE [LARGE SCALE GENOMIC DNA]</scope>
    <source>
        <tissue evidence="1">Muscle</tissue>
    </source>
</reference>
<evidence type="ECO:0000313" key="1">
    <source>
        <dbReference type="EMBL" id="MPC88730.1"/>
    </source>
</evidence>
<dbReference type="AlphaFoldDB" id="A0A5B7IVQ5"/>
<protein>
    <submittedName>
        <fullName evidence="1">Uncharacterized protein</fullName>
    </submittedName>
</protein>
<proteinExistence type="predicted"/>
<keyword evidence="2" id="KW-1185">Reference proteome</keyword>
<organism evidence="1 2">
    <name type="scientific">Portunus trituberculatus</name>
    <name type="common">Swimming crab</name>
    <name type="synonym">Neptunus trituberculatus</name>
    <dbReference type="NCBI Taxonomy" id="210409"/>
    <lineage>
        <taxon>Eukaryota</taxon>
        <taxon>Metazoa</taxon>
        <taxon>Ecdysozoa</taxon>
        <taxon>Arthropoda</taxon>
        <taxon>Crustacea</taxon>
        <taxon>Multicrustacea</taxon>
        <taxon>Malacostraca</taxon>
        <taxon>Eumalacostraca</taxon>
        <taxon>Eucarida</taxon>
        <taxon>Decapoda</taxon>
        <taxon>Pleocyemata</taxon>
        <taxon>Brachyura</taxon>
        <taxon>Eubrachyura</taxon>
        <taxon>Portunoidea</taxon>
        <taxon>Portunidae</taxon>
        <taxon>Portuninae</taxon>
        <taxon>Portunus</taxon>
    </lineage>
</organism>
<sequence>MLKDALLQASVKTRLSHLQQLNRVKLDGRHRSVLFAHMLRIQRSQQPHPARYCGWPTRTRRPITL</sequence>
<dbReference type="Proteomes" id="UP000324222">
    <property type="component" value="Unassembled WGS sequence"/>
</dbReference>